<dbReference type="InterPro" id="IPR044929">
    <property type="entry name" value="DNA/RNA_non-sp_Endonuclease_sf"/>
</dbReference>
<dbReference type="InterPro" id="IPR018524">
    <property type="entry name" value="DNA/RNA_endonuclease_AS"/>
</dbReference>
<sequence length="1097" mass="116835">MPGATIVHAACFAVGAIVGGGTVAVVAVSRRRQSVPVPSRPGSTSAVVAPGPPPSPLVQVESKGITDLAKTAEKLPGTVLKYGNPGPVSDFLVRKAYVTAYDRRLRHPAWTAEHLTLSSLGRSILEAQASDNDKGDRSRSVFTEDTAIPLPFRARLQDFFRSGYDRGHMVPAADAKASQDAMDETFLLTNIAPQVGVDFNRHYWAYVEEWCRRLTSTFQDVYVFTVPLYLPKKEPDGKWRVTYEVIGNPPNIGVPTHFAKVVLASRPSSPSTPDAQEISTGAFVLPNAAIPDTTSFESFSVPVDAVERAAGLILFSDEIKKSSRYISGMDGVGQHPLSLKVMRVSRPSLAAHWQPFFSSSSSFSAHSTASPLSLQGAEPLAGHPKTLRDLTHASNVLTLPASFGAIQLGETFSCVLSVNNEVDIPVDSVRARVEMQTATSKVILAEIAAGTADGGGADGTLGSGDSLELSVSTEIKELGQHVLGCAVTYRTPPGMRPATSGSDNTGDPFMQTFRKFYKFMVTNPLSVKSKVHVPKSPTALLSRDERDKVFLEVHIQNLTQGPLWFERIRLEPVEGWNVVDANVLFSSTPEKSETAETIRGSIFSDNMALMPPQDMRQYIYILTPKLTPRTTSVSVPPVPGTVIPLGRLDISWRSPMGEPGRLLTSVLSRRIPLPAPPSSGVAPASALPPYLQKSALPNIPRPRSPSLQQQAQQQRTASPPPQRPGSPFKRATTPGVPVRPHSPGSVVPPVPALPGQLEPLPDVQVDLILLERPEDATVHVEKPFCLRFSLAVSATLPAIVPSLLGEISPRKSRIITLAIQHTLPSPPVIPERTSGGARASSAARTLKKRTSTTLSFETTGSGMHSPASHAGSIDVLTPRRVMSPPPVSTSVNAANPISAGAESTVASPTSVAARAANTVTVGGLTERLRRVALSEALGIRDSESGSAEAFGDGDEVTGSSEVRLPAPYSSTLKADAMGPGGKATGRVQFSGTSVVFLPPIALISSGEVEASSPSSSRVERGEGNVEFTISYVPRTRGFACVGGLRVLLLKDQEKDESSSAEGQNGGDEVTLHTQGEVQAADAQILREWDVVAELWVR</sequence>
<keyword evidence="12" id="KW-1185">Reference proteome</keyword>
<evidence type="ECO:0000256" key="6">
    <source>
        <dbReference type="ARBA" id="ARBA00022842"/>
    </source>
</evidence>
<dbReference type="Pfam" id="PF06159">
    <property type="entry name" value="TRAPPC13_N"/>
    <property type="match status" value="1"/>
</dbReference>
<dbReference type="EMBL" id="LNZH02000185">
    <property type="protein sequence ID" value="OCB88055.1"/>
    <property type="molecule type" value="Genomic_DNA"/>
</dbReference>
<dbReference type="PANTHER" id="PTHR13134:SF3">
    <property type="entry name" value="TRAFFICKING PROTEIN PARTICLE COMPLEX SUBUNIT 13"/>
    <property type="match status" value="1"/>
</dbReference>
<organism evidence="11 12">
    <name type="scientific">Sanghuangporus baumii</name>
    <name type="common">Phellinus baumii</name>
    <dbReference type="NCBI Taxonomy" id="108892"/>
    <lineage>
        <taxon>Eukaryota</taxon>
        <taxon>Fungi</taxon>
        <taxon>Dikarya</taxon>
        <taxon>Basidiomycota</taxon>
        <taxon>Agaricomycotina</taxon>
        <taxon>Agaricomycetes</taxon>
        <taxon>Hymenochaetales</taxon>
        <taxon>Hymenochaetaceae</taxon>
        <taxon>Sanghuangporus</taxon>
    </lineage>
</organism>
<evidence type="ECO:0000256" key="4">
    <source>
        <dbReference type="ARBA" id="ARBA00022723"/>
    </source>
</evidence>
<feature type="compositionally biased region" description="Low complexity" evidence="7">
    <location>
        <begin position="704"/>
        <end position="717"/>
    </location>
</feature>
<dbReference type="SMART" id="SM00892">
    <property type="entry name" value="Endonuclease_NS"/>
    <property type="match status" value="1"/>
</dbReference>
<evidence type="ECO:0000256" key="1">
    <source>
        <dbReference type="ARBA" id="ARBA00001946"/>
    </source>
</evidence>
<dbReference type="FunFam" id="3.40.570.10:FF:000008">
    <property type="entry name" value="Probable NUC1-dna/rna non-specific nuclease, mitochondrial"/>
    <property type="match status" value="1"/>
</dbReference>
<feature type="transmembrane region" description="Helical" evidence="8">
    <location>
        <begin position="6"/>
        <end position="28"/>
    </location>
</feature>
<evidence type="ECO:0000259" key="10">
    <source>
        <dbReference type="SMART" id="SM00892"/>
    </source>
</evidence>
<dbReference type="InterPro" id="IPR055427">
    <property type="entry name" value="TRAPPC13_N"/>
</dbReference>
<feature type="domain" description="DNA/RNA non-specific endonuclease/pyrophosphatase/phosphodiesterase" evidence="10">
    <location>
        <begin position="93"/>
        <end position="321"/>
    </location>
</feature>
<evidence type="ECO:0000313" key="11">
    <source>
        <dbReference type="EMBL" id="OCB88055.1"/>
    </source>
</evidence>
<evidence type="ECO:0000313" key="12">
    <source>
        <dbReference type="Proteomes" id="UP000757232"/>
    </source>
</evidence>
<dbReference type="GO" id="GO:0004519">
    <property type="term" value="F:endonuclease activity"/>
    <property type="evidence" value="ECO:0007669"/>
    <property type="project" value="UniProtKB-KW"/>
</dbReference>
<dbReference type="InterPro" id="IPR010378">
    <property type="entry name" value="TRAPPC13"/>
</dbReference>
<dbReference type="SMART" id="SM00477">
    <property type="entry name" value="NUC"/>
    <property type="match status" value="1"/>
</dbReference>
<keyword evidence="8" id="KW-0812">Transmembrane</keyword>
<feature type="compositionally biased region" description="Low complexity" evidence="7">
    <location>
        <begin position="35"/>
        <end position="49"/>
    </location>
</feature>
<dbReference type="OrthoDB" id="5418055at2759"/>
<dbReference type="Pfam" id="PF23647">
    <property type="entry name" value="TRAPPC13_M"/>
    <property type="match status" value="1"/>
</dbReference>
<dbReference type="GO" id="GO:0046872">
    <property type="term" value="F:metal ion binding"/>
    <property type="evidence" value="ECO:0007669"/>
    <property type="project" value="UniProtKB-KW"/>
</dbReference>
<dbReference type="InterPro" id="IPR020821">
    <property type="entry name" value="ENPP1-3/EXOG-like_nuc-like"/>
</dbReference>
<dbReference type="GO" id="GO:1990072">
    <property type="term" value="C:TRAPPIII protein complex"/>
    <property type="evidence" value="ECO:0007669"/>
    <property type="project" value="TreeGrafter"/>
</dbReference>
<evidence type="ECO:0000256" key="2">
    <source>
        <dbReference type="ARBA" id="ARBA00010052"/>
    </source>
</evidence>
<dbReference type="AlphaFoldDB" id="A0A9Q5HY89"/>
<feature type="compositionally biased region" description="Low complexity" evidence="7">
    <location>
        <begin position="832"/>
        <end position="844"/>
    </location>
</feature>
<dbReference type="Proteomes" id="UP000757232">
    <property type="component" value="Unassembled WGS sequence"/>
</dbReference>
<dbReference type="PROSITE" id="PS01070">
    <property type="entry name" value="NUCLEASE_NON_SPEC"/>
    <property type="match status" value="1"/>
</dbReference>
<comment type="similarity">
    <text evidence="2">Belongs to the DNA/RNA non-specific endonuclease family.</text>
</comment>
<keyword evidence="8" id="KW-1133">Transmembrane helix</keyword>
<accession>A0A9Q5HY89</accession>
<name>A0A9Q5HY89_SANBA</name>
<feature type="domain" description="ENPP1-3/EXOG-like endonuclease/phosphodiesterase" evidence="9">
    <location>
        <begin position="94"/>
        <end position="321"/>
    </location>
</feature>
<keyword evidence="5" id="KW-0255">Endonuclease</keyword>
<feature type="region of interest" description="Disordered" evidence="7">
    <location>
        <begin position="692"/>
        <end position="748"/>
    </location>
</feature>
<dbReference type="GO" id="GO:0003676">
    <property type="term" value="F:nucleic acid binding"/>
    <property type="evidence" value="ECO:0007669"/>
    <property type="project" value="InterPro"/>
</dbReference>
<dbReference type="CDD" id="cd00091">
    <property type="entry name" value="NUC"/>
    <property type="match status" value="1"/>
</dbReference>
<dbReference type="Pfam" id="PF01223">
    <property type="entry name" value="Endonuclease_NS"/>
    <property type="match status" value="1"/>
</dbReference>
<evidence type="ECO:0000256" key="8">
    <source>
        <dbReference type="SAM" id="Phobius"/>
    </source>
</evidence>
<dbReference type="SUPFAM" id="SSF54060">
    <property type="entry name" value="His-Me finger endonucleases"/>
    <property type="match status" value="1"/>
</dbReference>
<proteinExistence type="inferred from homology"/>
<evidence type="ECO:0000256" key="5">
    <source>
        <dbReference type="ARBA" id="ARBA00022759"/>
    </source>
</evidence>
<keyword evidence="4" id="KW-0479">Metal-binding</keyword>
<evidence type="ECO:0000256" key="7">
    <source>
        <dbReference type="SAM" id="MobiDB-lite"/>
    </source>
</evidence>
<feature type="region of interest" description="Disordered" evidence="7">
    <location>
        <begin position="35"/>
        <end position="54"/>
    </location>
</feature>
<evidence type="ECO:0000256" key="3">
    <source>
        <dbReference type="ARBA" id="ARBA00022722"/>
    </source>
</evidence>
<gene>
    <name evidence="11" type="ORF">A7U60_g4840</name>
</gene>
<dbReference type="Gene3D" id="3.40.570.10">
    <property type="entry name" value="Extracellular Endonuclease, subunit A"/>
    <property type="match status" value="1"/>
</dbReference>
<keyword evidence="8" id="KW-0472">Membrane</keyword>
<feature type="compositionally biased region" description="Low complexity" evidence="7">
    <location>
        <begin position="734"/>
        <end position="745"/>
    </location>
</feature>
<comment type="cofactor">
    <cofactor evidence="1">
        <name>Mg(2+)</name>
        <dbReference type="ChEBI" id="CHEBI:18420"/>
    </cofactor>
</comment>
<keyword evidence="3" id="KW-0540">Nuclease</keyword>
<keyword evidence="6" id="KW-0460">Magnesium</keyword>
<keyword evidence="5" id="KW-0378">Hydrolase</keyword>
<dbReference type="GO" id="GO:0016787">
    <property type="term" value="F:hydrolase activity"/>
    <property type="evidence" value="ECO:0007669"/>
    <property type="project" value="InterPro"/>
</dbReference>
<dbReference type="PANTHER" id="PTHR13134">
    <property type="entry name" value="TRAFFICKING PROTEIN PARTICLE COMPLEX SUBUNIT 13"/>
    <property type="match status" value="1"/>
</dbReference>
<evidence type="ECO:0000259" key="9">
    <source>
        <dbReference type="SMART" id="SM00477"/>
    </source>
</evidence>
<dbReference type="InterPro" id="IPR001604">
    <property type="entry name" value="Endo_G_ENPP1-like_dom"/>
</dbReference>
<feature type="region of interest" description="Disordered" evidence="7">
    <location>
        <begin position="826"/>
        <end position="851"/>
    </location>
</feature>
<protein>
    <submittedName>
        <fullName evidence="11">DUF974-domain-containing protein</fullName>
    </submittedName>
</protein>
<dbReference type="InterPro" id="IPR044925">
    <property type="entry name" value="His-Me_finger_sf"/>
</dbReference>
<comment type="caution">
    <text evidence="11">The sequence shown here is derived from an EMBL/GenBank/DDBJ whole genome shotgun (WGS) entry which is preliminary data.</text>
</comment>
<dbReference type="InterPro" id="IPR055429">
    <property type="entry name" value="TRAPPC13_M"/>
</dbReference>
<reference evidence="11" key="1">
    <citation type="submission" date="2016-06" db="EMBL/GenBank/DDBJ databases">
        <title>Draft Genome sequence of the fungus Inonotus baumii.</title>
        <authorList>
            <person name="Zhu H."/>
            <person name="Lin W."/>
        </authorList>
    </citation>
    <scope>NUCLEOTIDE SEQUENCE</scope>
    <source>
        <strain evidence="11">821</strain>
    </source>
</reference>